<keyword evidence="2" id="KW-0472">Membrane</keyword>
<keyword evidence="4" id="KW-1185">Reference proteome</keyword>
<sequence>MIDNIILYFKNLPHLIGYCTQRIKQTWHWFVISFVIGLVFILGLEGIFNLNHNTELVQVRWLFRVTALVVFGLIVFSIYLGYKYYRKDYMVMKSFHISAVTPLIVIALMTLVTMLVLGLIIAFLKPVNFDTSIFAFIYYSVMASIFIVIAAVMCGLLQFIVKRFHLLYLIASAICFFIVPILFIPKTHSTIIEHILMLNPVYYLVNGSAESVVFGAVSMNNIPYHIYFIFLLAIMCVINYALVRHIAFDKYDSQITLGDNDTSKAIEHEDEDKKKDEHIKGENGRHDGSVKGHVTRDVDDYDGKR</sequence>
<protein>
    <submittedName>
        <fullName evidence="3">Teichoic acid translocation permease protein</fullName>
    </submittedName>
</protein>
<feature type="transmembrane region" description="Helical" evidence="2">
    <location>
        <begin position="166"/>
        <end position="184"/>
    </location>
</feature>
<evidence type="ECO:0000313" key="3">
    <source>
        <dbReference type="EMBL" id="BBD92130.1"/>
    </source>
</evidence>
<dbReference type="EMBL" id="AP018586">
    <property type="protein sequence ID" value="BBD92130.1"/>
    <property type="molecule type" value="Genomic_DNA"/>
</dbReference>
<feature type="transmembrane region" description="Helical" evidence="2">
    <location>
        <begin position="136"/>
        <end position="160"/>
    </location>
</feature>
<evidence type="ECO:0000256" key="2">
    <source>
        <dbReference type="SAM" id="Phobius"/>
    </source>
</evidence>
<keyword evidence="2" id="KW-0812">Transmembrane</keyword>
<feature type="transmembrane region" description="Helical" evidence="2">
    <location>
        <begin position="102"/>
        <end position="124"/>
    </location>
</feature>
<keyword evidence="2" id="KW-1133">Transmembrane helix</keyword>
<evidence type="ECO:0000313" key="4">
    <source>
        <dbReference type="Proteomes" id="UP000274772"/>
    </source>
</evidence>
<dbReference type="GeneID" id="58050795"/>
<reference evidence="3 4" key="1">
    <citation type="submission" date="2018-05" db="EMBL/GenBank/DDBJ databases">
        <title>Complete genome sequencing of three human clinical isolates of Staphylococcus caprae reveals virulence factors similar to those of S. epidermidis and S. capitis.</title>
        <authorList>
            <person name="Watanabe S."/>
            <person name="Cui L."/>
        </authorList>
    </citation>
    <scope>NUCLEOTIDE SEQUENCE [LARGE SCALE GENOMIC DNA]</scope>
    <source>
        <strain evidence="3 4">JMUB590</strain>
    </source>
</reference>
<proteinExistence type="predicted"/>
<organism evidence="3 4">
    <name type="scientific">Staphylococcus caprae</name>
    <dbReference type="NCBI Taxonomy" id="29380"/>
    <lineage>
        <taxon>Bacteria</taxon>
        <taxon>Bacillati</taxon>
        <taxon>Bacillota</taxon>
        <taxon>Bacilli</taxon>
        <taxon>Bacillales</taxon>
        <taxon>Staphylococcaceae</taxon>
        <taxon>Staphylococcus</taxon>
    </lineage>
</organism>
<feature type="region of interest" description="Disordered" evidence="1">
    <location>
        <begin position="262"/>
        <end position="305"/>
    </location>
</feature>
<accession>A0ABM7FVJ0</accession>
<dbReference type="Proteomes" id="UP000274772">
    <property type="component" value="Chromosome"/>
</dbReference>
<evidence type="ECO:0000256" key="1">
    <source>
        <dbReference type="SAM" id="MobiDB-lite"/>
    </source>
</evidence>
<feature type="transmembrane region" description="Helical" evidence="2">
    <location>
        <begin position="61"/>
        <end position="82"/>
    </location>
</feature>
<feature type="transmembrane region" description="Helical" evidence="2">
    <location>
        <begin position="27"/>
        <end position="49"/>
    </location>
</feature>
<gene>
    <name evidence="3" type="primary">tagG</name>
    <name evidence="3" type="ORF">JMUB590_1034</name>
</gene>
<feature type="transmembrane region" description="Helical" evidence="2">
    <location>
        <begin position="224"/>
        <end position="243"/>
    </location>
</feature>
<name>A0ABM7FVJ0_9STAP</name>
<dbReference type="RefSeq" id="WP_002445502.1">
    <property type="nucleotide sequence ID" value="NZ_AP018585.1"/>
</dbReference>